<feature type="transmembrane region" description="Helical" evidence="25">
    <location>
        <begin position="1311"/>
        <end position="1330"/>
    </location>
</feature>
<protein>
    <recommendedName>
        <fullName evidence="19">Adenylate cyclase type 9</fullName>
        <ecNumber evidence="5">4.6.1.1</ecNumber>
    </recommendedName>
    <alternativeName>
        <fullName evidence="22">ATP pyrophosphate-lyase 9</fullName>
    </alternativeName>
    <alternativeName>
        <fullName evidence="20">Adenylate cyclase type IX</fullName>
    </alternativeName>
    <alternativeName>
        <fullName evidence="21">Adenylyl cyclase 9</fullName>
    </alternativeName>
</protein>
<dbReference type="GO" id="GO:0046872">
    <property type="term" value="F:metal ion binding"/>
    <property type="evidence" value="ECO:0007669"/>
    <property type="project" value="UniProtKB-KW"/>
</dbReference>
<evidence type="ECO:0000256" key="23">
    <source>
        <dbReference type="RuleBase" id="RU000405"/>
    </source>
</evidence>
<dbReference type="GO" id="GO:0007189">
    <property type="term" value="P:adenylate cyclase-activating G protein-coupled receptor signaling pathway"/>
    <property type="evidence" value="ECO:0007669"/>
    <property type="project" value="TreeGrafter"/>
</dbReference>
<keyword evidence="28" id="KW-1185">Reference proteome</keyword>
<evidence type="ECO:0000256" key="3">
    <source>
        <dbReference type="ARBA" id="ARBA00001946"/>
    </source>
</evidence>
<feature type="transmembrane region" description="Helical" evidence="25">
    <location>
        <begin position="280"/>
        <end position="303"/>
    </location>
</feature>
<feature type="transmembrane region" description="Helical" evidence="25">
    <location>
        <begin position="203"/>
        <end position="223"/>
    </location>
</feature>
<evidence type="ECO:0000256" key="9">
    <source>
        <dbReference type="ARBA" id="ARBA00022737"/>
    </source>
</evidence>
<dbReference type="PANTHER" id="PTHR45627">
    <property type="entry name" value="ADENYLATE CYCLASE TYPE 1"/>
    <property type="match status" value="1"/>
</dbReference>
<dbReference type="GO" id="GO:0035556">
    <property type="term" value="P:intracellular signal transduction"/>
    <property type="evidence" value="ECO:0007669"/>
    <property type="project" value="InterPro"/>
</dbReference>
<organism evidence="27 28">
    <name type="scientific">Anopheles dirus</name>
    <dbReference type="NCBI Taxonomy" id="7168"/>
    <lineage>
        <taxon>Eukaryota</taxon>
        <taxon>Metazoa</taxon>
        <taxon>Ecdysozoa</taxon>
        <taxon>Arthropoda</taxon>
        <taxon>Hexapoda</taxon>
        <taxon>Insecta</taxon>
        <taxon>Pterygota</taxon>
        <taxon>Neoptera</taxon>
        <taxon>Endopterygota</taxon>
        <taxon>Diptera</taxon>
        <taxon>Nematocera</taxon>
        <taxon>Culicoidea</taxon>
        <taxon>Culicidae</taxon>
        <taxon>Anophelinae</taxon>
        <taxon>Anopheles</taxon>
    </lineage>
</organism>
<name>A0A182N085_9DIPT</name>
<evidence type="ECO:0000256" key="6">
    <source>
        <dbReference type="ARBA" id="ARBA00022475"/>
    </source>
</evidence>
<keyword evidence="6" id="KW-1003">Cell membrane</keyword>
<keyword evidence="14" id="KW-0115">cAMP biosynthesis</keyword>
<dbReference type="InterPro" id="IPR029787">
    <property type="entry name" value="Nucleotide_cyclase"/>
</dbReference>
<dbReference type="GO" id="GO:0004016">
    <property type="term" value="F:adenylate cyclase activity"/>
    <property type="evidence" value="ECO:0007669"/>
    <property type="project" value="UniProtKB-EC"/>
</dbReference>
<keyword evidence="12" id="KW-0460">Magnesium</keyword>
<dbReference type="Gene3D" id="3.30.70.1230">
    <property type="entry name" value="Nucleotide cyclase"/>
    <property type="match status" value="2"/>
</dbReference>
<dbReference type="GO" id="GO:0005886">
    <property type="term" value="C:plasma membrane"/>
    <property type="evidence" value="ECO:0007669"/>
    <property type="project" value="UniProtKB-SubCell"/>
</dbReference>
<feature type="transmembrane region" description="Helical" evidence="25">
    <location>
        <begin position="1399"/>
        <end position="1416"/>
    </location>
</feature>
<dbReference type="Proteomes" id="UP000075884">
    <property type="component" value="Unassembled WGS sequence"/>
</dbReference>
<keyword evidence="7 25" id="KW-0812">Transmembrane</keyword>
<keyword evidence="15 25" id="KW-0472">Membrane</keyword>
<feature type="transmembrane region" description="Helical" evidence="25">
    <location>
        <begin position="1279"/>
        <end position="1299"/>
    </location>
</feature>
<accession>A0A182N085</accession>
<keyword evidence="9" id="KW-0677">Repeat</keyword>
<feature type="compositionally biased region" description="Gly residues" evidence="24">
    <location>
        <begin position="1056"/>
        <end position="1067"/>
    </location>
</feature>
<dbReference type="STRING" id="7168.A0A182N085"/>
<feature type="transmembrane region" description="Helical" evidence="25">
    <location>
        <begin position="1220"/>
        <end position="1241"/>
    </location>
</feature>
<evidence type="ECO:0000256" key="14">
    <source>
        <dbReference type="ARBA" id="ARBA00022998"/>
    </source>
</evidence>
<dbReference type="Pfam" id="PF00211">
    <property type="entry name" value="Guanylate_cyc"/>
    <property type="match status" value="2"/>
</dbReference>
<feature type="transmembrane region" description="Helical" evidence="25">
    <location>
        <begin position="1195"/>
        <end position="1214"/>
    </location>
</feature>
<dbReference type="EC" id="4.6.1.1" evidence="5"/>
<keyword evidence="10" id="KW-0547">Nucleotide-binding</keyword>
<evidence type="ECO:0000256" key="7">
    <source>
        <dbReference type="ARBA" id="ARBA00022692"/>
    </source>
</evidence>
<evidence type="ECO:0000313" key="28">
    <source>
        <dbReference type="Proteomes" id="UP000075884"/>
    </source>
</evidence>
<evidence type="ECO:0000256" key="16">
    <source>
        <dbReference type="ARBA" id="ARBA00023180"/>
    </source>
</evidence>
<dbReference type="FunFam" id="3.30.70.1230:FF:000008">
    <property type="entry name" value="Adenylate cyclase type 9"/>
    <property type="match status" value="1"/>
</dbReference>
<evidence type="ECO:0000256" key="17">
    <source>
        <dbReference type="ARBA" id="ARBA00023211"/>
    </source>
</evidence>
<feature type="compositionally biased region" description="Gly residues" evidence="24">
    <location>
        <begin position="790"/>
        <end position="799"/>
    </location>
</feature>
<comment type="cofactor">
    <cofactor evidence="3">
        <name>Mg(2+)</name>
        <dbReference type="ChEBI" id="CHEBI:18420"/>
    </cofactor>
</comment>
<evidence type="ECO:0000256" key="4">
    <source>
        <dbReference type="ARBA" id="ARBA00004651"/>
    </source>
</evidence>
<feature type="region of interest" description="Disordered" evidence="24">
    <location>
        <begin position="720"/>
        <end position="810"/>
    </location>
</feature>
<evidence type="ECO:0000256" key="21">
    <source>
        <dbReference type="ARBA" id="ARBA00081232"/>
    </source>
</evidence>
<feature type="domain" description="Guanylate cyclase" evidence="26">
    <location>
        <begin position="392"/>
        <end position="519"/>
    </location>
</feature>
<feature type="region of interest" description="Disordered" evidence="24">
    <location>
        <begin position="994"/>
        <end position="1021"/>
    </location>
</feature>
<evidence type="ECO:0000256" key="11">
    <source>
        <dbReference type="ARBA" id="ARBA00022840"/>
    </source>
</evidence>
<feature type="region of interest" description="Disordered" evidence="24">
    <location>
        <begin position="1720"/>
        <end position="1751"/>
    </location>
</feature>
<evidence type="ECO:0000256" key="1">
    <source>
        <dbReference type="ARBA" id="ARBA00001593"/>
    </source>
</evidence>
<dbReference type="PANTHER" id="PTHR45627:SF8">
    <property type="entry name" value="ADENYLATE CYCLASE TYPE 9"/>
    <property type="match status" value="1"/>
</dbReference>
<comment type="cofactor">
    <cofactor evidence="2">
        <name>Mn(2+)</name>
        <dbReference type="ChEBI" id="CHEBI:29035"/>
    </cofactor>
</comment>
<feature type="compositionally biased region" description="Basic and acidic residues" evidence="24">
    <location>
        <begin position="744"/>
        <end position="758"/>
    </location>
</feature>
<feature type="compositionally biased region" description="Polar residues" evidence="24">
    <location>
        <begin position="760"/>
        <end position="777"/>
    </location>
</feature>
<dbReference type="SMART" id="SM00044">
    <property type="entry name" value="CYCc"/>
    <property type="match status" value="2"/>
</dbReference>
<feature type="transmembrane region" description="Helical" evidence="25">
    <location>
        <begin position="98"/>
        <end position="116"/>
    </location>
</feature>
<dbReference type="GO" id="GO:0005524">
    <property type="term" value="F:ATP binding"/>
    <property type="evidence" value="ECO:0007669"/>
    <property type="project" value="UniProtKB-KW"/>
</dbReference>
<dbReference type="PROSITE" id="PS00452">
    <property type="entry name" value="GUANYLATE_CYCLASE_1"/>
    <property type="match status" value="2"/>
</dbReference>
<proteinExistence type="inferred from homology"/>
<dbReference type="SUPFAM" id="SSF55073">
    <property type="entry name" value="Nucleotide cyclase"/>
    <property type="match status" value="2"/>
</dbReference>
<keyword evidence="16" id="KW-0325">Glycoprotein</keyword>
<dbReference type="InterPro" id="IPR018297">
    <property type="entry name" value="A/G_cyclase_CS"/>
</dbReference>
<keyword evidence="13 25" id="KW-1133">Transmembrane helix</keyword>
<evidence type="ECO:0000256" key="2">
    <source>
        <dbReference type="ARBA" id="ARBA00001936"/>
    </source>
</evidence>
<feature type="compositionally biased region" description="Low complexity" evidence="24">
    <location>
        <begin position="854"/>
        <end position="867"/>
    </location>
</feature>
<dbReference type="GO" id="GO:0006171">
    <property type="term" value="P:cAMP biosynthetic process"/>
    <property type="evidence" value="ECO:0007669"/>
    <property type="project" value="UniProtKB-KW"/>
</dbReference>
<keyword evidence="18 23" id="KW-0456">Lyase</keyword>
<feature type="compositionally biased region" description="Low complexity" evidence="24">
    <location>
        <begin position="800"/>
        <end position="810"/>
    </location>
</feature>
<sequence>MSDTASNYRTSTSFTTMPPVLTESQKGSVEDIQISLAPYIQSYLSQTGRRHSCCSVMLPVAFERAAPGSWFDPRFDSPVLEGQYQASVFPQLRLKFRFALFYILLCSLVWLLYFLLDGGPTSFTLLTVAIGLIFLFALAGLWVTRTDLYRAHTNLISSCCAVLLCMFSLFLLLLTREALSPLGHFSICIEIVMLIYTIIPLPLWLCCAITMVYSVCFEVLSFLHQTHYDYNSRPAGQPLAASVVAGLLAADDALAHGDAGGEPTHGQPHSAGDTFVYKIVLIRVLIQLCVHLLGVQILIMTVVRMRGTFMKVGQNLLVRRQLEMEKQLKEKMIHSMMPPKVADLLLKESGSVPKGTSFDQYPASAAVPRRTTPSDLKSLFRPFHMNRMENVSILFADIVGFTRMSSTKTAEQLVEILNDLFERFDDLCLVNGCEKISTLGDCYYCVSGCPEPRPDHAICCVEMGLGMIESIRVFDAQRNEGIKMRVGVHTGTVLCGIVGTKRVKFDVWSNDVTLANRMESSGKPDQVHVSEETCGFLGDSYIIEEGEEVDGHRTYFVLGKKHDLIGSVTEGLSSIGLPGDLNLLGTTTNSPLDELLPPYATGDGEPADSSCLSRSATNLSGIQPAVPPASPAGPVYFSSLHASPVSTPRPRIASLTKMTKFLKSAVKGGGGGGGGGSEGGAAASRLLNPARTNAGAAAAPPVVVVEKPKIIISSKSISNGFESDEETVGGGAPVEEPTATLAVLHERRRQDRDDDRKASGRTQQQQQAECSRICDSSKSCEEDVPCTERAGGGGGGVSSGSGSSSNSNTNSNNHYATNGCYQHVPIVIVTPRPSCYTLDVANGSGAACPGTNPATTTSTTGAPSNSAVRCRDPGRAQSSGGVCGLAENSHTSQSSVFDEIIDVRSYISQSRSDISPFARTGSYRSQADRSSIIHEIALSSGSSTTFGRPRSSTLTATPHYHSCGEAHQQQHQQQQHHVRHGSVVVCPSSSRLLGGPDVQSLSPSATSRKDSGIRSNSRRSSIQHQIMLMSQTVALSVHRVSGYFTSSQSSLSGVMAIGGGGGGGPGTPGERSTNARAPKPNGGGMRHGGTAGSGKCCVGLKEPHPDPLAACLQQLRKQSDLQLIRCVRDNARSQRSYLVKPPLLPVSLRFKSRPMEQEFRSKAHRFGSEAGGDLVEGAGPPTLATPKYNTYIDMLVSFVVYLATSTSLFLLSPSVYLESYKVWVCIFVFFSTVQLFALFICTKQVCRRTRKPSVRRSRPIASRSCYDCLLQLASNWYPWHICGGILMSLPVISILSNFAMMDVTKFRVFEFHYGFLMYICIVHFCNFTQLNWWMRNAMACLTSAAFVGIAVGHMVELQALELATAALAAANGTAVAAAGGAGDAMLHRAQFDWFNNYRVEIYVDLLLLLVLVWFLNREFEIGYRLSFHGSAVANQDKIRVQNMKNQADMLLHNIIPKHVAEQLKNTAKYSENHHNIGIIFASIVNFNEMYDESYLGGKEYLRVLNELIGDFDELLARPEFRCVEKIKTIGSTFMAASGLDPGSRGENYEHLYTLLDFALAMQQVVESFNRDLLEFNLIMRVGCNFGDVTAGVIGTSKLYYDIWGDAVNVASRMDTTGVAGRVQVGSECIPVLGERYDFEPRGKVYVKGKDHMEVYLLVGKKPDLLGPPELDIDPISNRPSGHVPRAPLETNKCTARGGVLNDHFEDAGLCTRSAKQALNVNDAQPKSKRWGSKRCRTKRKERLRHKQTNNS</sequence>
<evidence type="ECO:0000256" key="20">
    <source>
        <dbReference type="ARBA" id="ARBA00081225"/>
    </source>
</evidence>
<dbReference type="PROSITE" id="PS50125">
    <property type="entry name" value="GUANYLATE_CYCLASE_2"/>
    <property type="match status" value="2"/>
</dbReference>
<dbReference type="CDD" id="cd07302">
    <property type="entry name" value="CHD"/>
    <property type="match status" value="2"/>
</dbReference>
<feature type="domain" description="Guanylate cyclase" evidence="26">
    <location>
        <begin position="1477"/>
        <end position="1614"/>
    </location>
</feature>
<comment type="subcellular location">
    <subcellularLocation>
        <location evidence="4">Cell membrane</location>
        <topology evidence="4">Multi-pass membrane protein</topology>
    </subcellularLocation>
</comment>
<evidence type="ECO:0000256" key="13">
    <source>
        <dbReference type="ARBA" id="ARBA00022989"/>
    </source>
</evidence>
<evidence type="ECO:0000256" key="15">
    <source>
        <dbReference type="ARBA" id="ARBA00023136"/>
    </source>
</evidence>
<comment type="catalytic activity">
    <reaction evidence="1">
        <text>ATP = 3',5'-cyclic AMP + diphosphate</text>
        <dbReference type="Rhea" id="RHEA:15389"/>
        <dbReference type="ChEBI" id="CHEBI:30616"/>
        <dbReference type="ChEBI" id="CHEBI:33019"/>
        <dbReference type="ChEBI" id="CHEBI:58165"/>
        <dbReference type="EC" id="4.6.1.1"/>
    </reaction>
</comment>
<feature type="transmembrane region" description="Helical" evidence="25">
    <location>
        <begin position="122"/>
        <end position="143"/>
    </location>
</feature>
<evidence type="ECO:0000256" key="8">
    <source>
        <dbReference type="ARBA" id="ARBA00022723"/>
    </source>
</evidence>
<reference evidence="28" key="1">
    <citation type="submission" date="2013-03" db="EMBL/GenBank/DDBJ databases">
        <title>The Genome Sequence of Anopheles dirus WRAIR2.</title>
        <authorList>
            <consortium name="The Broad Institute Genomics Platform"/>
            <person name="Neafsey D.E."/>
            <person name="Walton C."/>
            <person name="Walker B."/>
            <person name="Young S.K."/>
            <person name="Zeng Q."/>
            <person name="Gargeya S."/>
            <person name="Fitzgerald M."/>
            <person name="Haas B."/>
            <person name="Abouelleil A."/>
            <person name="Allen A.W."/>
            <person name="Alvarado L."/>
            <person name="Arachchi H.M."/>
            <person name="Berlin A.M."/>
            <person name="Chapman S.B."/>
            <person name="Gainer-Dewar J."/>
            <person name="Goldberg J."/>
            <person name="Griggs A."/>
            <person name="Gujja S."/>
            <person name="Hansen M."/>
            <person name="Howarth C."/>
            <person name="Imamovic A."/>
            <person name="Ireland A."/>
            <person name="Larimer J."/>
            <person name="McCowan C."/>
            <person name="Murphy C."/>
            <person name="Pearson M."/>
            <person name="Poon T.W."/>
            <person name="Priest M."/>
            <person name="Roberts A."/>
            <person name="Saif S."/>
            <person name="Shea T."/>
            <person name="Sisk P."/>
            <person name="Sykes S."/>
            <person name="Wortman J."/>
            <person name="Nusbaum C."/>
            <person name="Birren B."/>
        </authorList>
    </citation>
    <scope>NUCLEOTIDE SEQUENCE [LARGE SCALE GENOMIC DNA]</scope>
    <source>
        <strain evidence="28">WRAIR2</strain>
    </source>
</reference>
<keyword evidence="8" id="KW-0479">Metal-binding</keyword>
<evidence type="ECO:0000256" key="25">
    <source>
        <dbReference type="SAM" id="Phobius"/>
    </source>
</evidence>
<evidence type="ECO:0000256" key="24">
    <source>
        <dbReference type="SAM" id="MobiDB-lite"/>
    </source>
</evidence>
<evidence type="ECO:0000256" key="18">
    <source>
        <dbReference type="ARBA" id="ARBA00023239"/>
    </source>
</evidence>
<evidence type="ECO:0000256" key="19">
    <source>
        <dbReference type="ARBA" id="ARBA00070496"/>
    </source>
</evidence>
<dbReference type="EnsemblMetazoa" id="ADIR001040-RA">
    <property type="protein sequence ID" value="ADIR001040-PA"/>
    <property type="gene ID" value="ADIR001040"/>
</dbReference>
<evidence type="ECO:0000256" key="10">
    <source>
        <dbReference type="ARBA" id="ARBA00022741"/>
    </source>
</evidence>
<feature type="compositionally biased region" description="Basic residues" evidence="24">
    <location>
        <begin position="1726"/>
        <end position="1751"/>
    </location>
</feature>
<evidence type="ECO:0000256" key="22">
    <source>
        <dbReference type="ARBA" id="ARBA00081427"/>
    </source>
</evidence>
<feature type="transmembrane region" description="Helical" evidence="25">
    <location>
        <begin position="155"/>
        <end position="173"/>
    </location>
</feature>
<evidence type="ECO:0000256" key="5">
    <source>
        <dbReference type="ARBA" id="ARBA00012201"/>
    </source>
</evidence>
<dbReference type="VEuPathDB" id="VectorBase:ADIR001040"/>
<evidence type="ECO:0000313" key="27">
    <source>
        <dbReference type="EnsemblMetazoa" id="ADIR001040-PA"/>
    </source>
</evidence>
<dbReference type="InterPro" id="IPR001054">
    <property type="entry name" value="A/G_cyclase"/>
</dbReference>
<keyword evidence="17" id="KW-0464">Manganese</keyword>
<evidence type="ECO:0000256" key="12">
    <source>
        <dbReference type="ARBA" id="ARBA00022842"/>
    </source>
</evidence>
<feature type="region of interest" description="Disordered" evidence="24">
    <location>
        <begin position="1056"/>
        <end position="1088"/>
    </location>
</feature>
<comment type="similarity">
    <text evidence="23">Belongs to the adenylyl cyclase class-4/guanylyl cyclase family.</text>
</comment>
<feature type="region of interest" description="Disordered" evidence="24">
    <location>
        <begin position="854"/>
        <end position="873"/>
    </location>
</feature>
<evidence type="ECO:0000259" key="26">
    <source>
        <dbReference type="PROSITE" id="PS50125"/>
    </source>
</evidence>
<dbReference type="FunFam" id="3.30.70.1230:FF:000014">
    <property type="entry name" value="adenylate cyclase type 9"/>
    <property type="match status" value="1"/>
</dbReference>
<reference evidence="27" key="2">
    <citation type="submission" date="2020-05" db="UniProtKB">
        <authorList>
            <consortium name="EnsemblMetazoa"/>
        </authorList>
    </citation>
    <scope>IDENTIFICATION</scope>
    <source>
        <strain evidence="27">WRAIR2</strain>
    </source>
</reference>
<keyword evidence="11" id="KW-0067">ATP-binding</keyword>